<evidence type="ECO:0000313" key="1">
    <source>
        <dbReference type="EMBL" id="KAI3780611.1"/>
    </source>
</evidence>
<proteinExistence type="predicted"/>
<dbReference type="EMBL" id="CM042010">
    <property type="protein sequence ID" value="KAI3780611.1"/>
    <property type="molecule type" value="Genomic_DNA"/>
</dbReference>
<name>A0ACB9GC78_CICIN</name>
<reference evidence="1 2" key="2">
    <citation type="journal article" date="2022" name="Mol. Ecol. Resour.">
        <title>The genomes of chicory, endive, great burdock and yacon provide insights into Asteraceae paleo-polyploidization history and plant inulin production.</title>
        <authorList>
            <person name="Fan W."/>
            <person name="Wang S."/>
            <person name="Wang H."/>
            <person name="Wang A."/>
            <person name="Jiang F."/>
            <person name="Liu H."/>
            <person name="Zhao H."/>
            <person name="Xu D."/>
            <person name="Zhang Y."/>
        </authorList>
    </citation>
    <scope>NUCLEOTIDE SEQUENCE [LARGE SCALE GENOMIC DNA]</scope>
    <source>
        <strain evidence="2">cv. Punajuju</strain>
        <tissue evidence="1">Leaves</tissue>
    </source>
</reference>
<keyword evidence="2" id="KW-1185">Reference proteome</keyword>
<reference evidence="2" key="1">
    <citation type="journal article" date="2022" name="Mol. Ecol. Resour.">
        <title>The genomes of chicory, endive, great burdock and yacon provide insights into Asteraceae palaeo-polyploidization history and plant inulin production.</title>
        <authorList>
            <person name="Fan W."/>
            <person name="Wang S."/>
            <person name="Wang H."/>
            <person name="Wang A."/>
            <person name="Jiang F."/>
            <person name="Liu H."/>
            <person name="Zhao H."/>
            <person name="Xu D."/>
            <person name="Zhang Y."/>
        </authorList>
    </citation>
    <scope>NUCLEOTIDE SEQUENCE [LARGE SCALE GENOMIC DNA]</scope>
    <source>
        <strain evidence="2">cv. Punajuju</strain>
    </source>
</reference>
<organism evidence="1 2">
    <name type="scientific">Cichorium intybus</name>
    <name type="common">Chicory</name>
    <dbReference type="NCBI Taxonomy" id="13427"/>
    <lineage>
        <taxon>Eukaryota</taxon>
        <taxon>Viridiplantae</taxon>
        <taxon>Streptophyta</taxon>
        <taxon>Embryophyta</taxon>
        <taxon>Tracheophyta</taxon>
        <taxon>Spermatophyta</taxon>
        <taxon>Magnoliopsida</taxon>
        <taxon>eudicotyledons</taxon>
        <taxon>Gunneridae</taxon>
        <taxon>Pentapetalae</taxon>
        <taxon>asterids</taxon>
        <taxon>campanulids</taxon>
        <taxon>Asterales</taxon>
        <taxon>Asteraceae</taxon>
        <taxon>Cichorioideae</taxon>
        <taxon>Cichorieae</taxon>
        <taxon>Cichoriinae</taxon>
        <taxon>Cichorium</taxon>
    </lineage>
</organism>
<sequence length="131" mass="14703">MDMFLILLQQVHHCPYAGLIPVGFAISSNTRGCNCNIHTILQLIERSRTRIKDVKIFNNFVVLLNSGLIPVGFAISSNTRGCNCNIHTILQLIERSRFSREKFKQSSSNLLLAVISSTTKAGRFPIFLSHE</sequence>
<dbReference type="Proteomes" id="UP001055811">
    <property type="component" value="Linkage Group LG02"/>
</dbReference>
<protein>
    <submittedName>
        <fullName evidence="1">Uncharacterized protein</fullName>
    </submittedName>
</protein>
<evidence type="ECO:0000313" key="2">
    <source>
        <dbReference type="Proteomes" id="UP001055811"/>
    </source>
</evidence>
<gene>
    <name evidence="1" type="ORF">L2E82_10596</name>
</gene>
<accession>A0ACB9GC78</accession>
<comment type="caution">
    <text evidence="1">The sequence shown here is derived from an EMBL/GenBank/DDBJ whole genome shotgun (WGS) entry which is preliminary data.</text>
</comment>